<evidence type="ECO:0000313" key="2">
    <source>
        <dbReference type="EMBL" id="KAA8571907.1"/>
    </source>
</evidence>
<protein>
    <submittedName>
        <fullName evidence="2">Uncharacterized protein</fullName>
    </submittedName>
</protein>
<dbReference type="EMBL" id="VICG01000005">
    <property type="protein sequence ID" value="KAA8571907.1"/>
    <property type="molecule type" value="Genomic_DNA"/>
</dbReference>
<feature type="transmembrane region" description="Helical" evidence="1">
    <location>
        <begin position="91"/>
        <end position="116"/>
    </location>
</feature>
<dbReference type="Proteomes" id="UP000322873">
    <property type="component" value="Unassembled WGS sequence"/>
</dbReference>
<keyword evidence="1" id="KW-0812">Transmembrane</keyword>
<gene>
    <name evidence="2" type="ORF">EYC84_001856</name>
</gene>
<evidence type="ECO:0000256" key="1">
    <source>
        <dbReference type="SAM" id="Phobius"/>
    </source>
</evidence>
<keyword evidence="3" id="KW-1185">Reference proteome</keyword>
<sequence length="160" mass="17434">MSNSGEKGKFLVIVAVTVIFFWTTMISLMIYFINGEEPPRPIPTCPGGVIHEEKCYCPAAIVHCHPLSSTTDITLAGPITQPPEPASSAKNAIVCFALIISILGILMQIVALNGWWTPWGERVVWKKGGSRWGLTVRPAESDVMKITADDEKTPLLANSK</sequence>
<organism evidence="2 3">
    <name type="scientific">Monilinia fructicola</name>
    <name type="common">Brown rot fungus</name>
    <name type="synonym">Ciboria fructicola</name>
    <dbReference type="NCBI Taxonomy" id="38448"/>
    <lineage>
        <taxon>Eukaryota</taxon>
        <taxon>Fungi</taxon>
        <taxon>Dikarya</taxon>
        <taxon>Ascomycota</taxon>
        <taxon>Pezizomycotina</taxon>
        <taxon>Leotiomycetes</taxon>
        <taxon>Helotiales</taxon>
        <taxon>Sclerotiniaceae</taxon>
        <taxon>Monilinia</taxon>
    </lineage>
</organism>
<keyword evidence="1" id="KW-1133">Transmembrane helix</keyword>
<name>A0A5M9JT92_MONFR</name>
<accession>A0A5M9JT92</accession>
<feature type="transmembrane region" description="Helical" evidence="1">
    <location>
        <begin position="12"/>
        <end position="33"/>
    </location>
</feature>
<dbReference type="AlphaFoldDB" id="A0A5M9JT92"/>
<keyword evidence="1" id="KW-0472">Membrane</keyword>
<dbReference type="VEuPathDB" id="FungiDB:MFRU_076g00190"/>
<reference evidence="2 3" key="1">
    <citation type="submission" date="2019-06" db="EMBL/GenBank/DDBJ databases">
        <title>Genome Sequence of the Brown Rot Fungal Pathogen Monilinia fructicola.</title>
        <authorList>
            <person name="De Miccolis Angelini R.M."/>
            <person name="Landi L."/>
            <person name="Abate D."/>
            <person name="Pollastro S."/>
            <person name="Romanazzi G."/>
            <person name="Faretra F."/>
        </authorList>
    </citation>
    <scope>NUCLEOTIDE SEQUENCE [LARGE SCALE GENOMIC DNA]</scope>
    <source>
        <strain evidence="2 3">Mfrc123</strain>
    </source>
</reference>
<comment type="caution">
    <text evidence="2">The sequence shown here is derived from an EMBL/GenBank/DDBJ whole genome shotgun (WGS) entry which is preliminary data.</text>
</comment>
<evidence type="ECO:0000313" key="3">
    <source>
        <dbReference type="Proteomes" id="UP000322873"/>
    </source>
</evidence>
<proteinExistence type="predicted"/>